<organism evidence="7 8">
    <name type="scientific">Candidatus Dojkabacteria bacterium</name>
    <dbReference type="NCBI Taxonomy" id="2099670"/>
    <lineage>
        <taxon>Bacteria</taxon>
        <taxon>Candidatus Dojkabacteria</taxon>
    </lineage>
</organism>
<dbReference type="PANTHER" id="PTHR10724:SF7">
    <property type="entry name" value="SMALL RIBOSOMAL SUBUNIT PROTEIN BS1C"/>
    <property type="match status" value="1"/>
</dbReference>
<gene>
    <name evidence="7" type="ORF">KC669_01610</name>
</gene>
<feature type="domain" description="S1 motif" evidence="6">
    <location>
        <begin position="218"/>
        <end position="286"/>
    </location>
</feature>
<reference evidence="7" key="2">
    <citation type="journal article" date="2021" name="Microbiome">
        <title>Successional dynamics and alternative stable states in a saline activated sludge microbial community over 9 years.</title>
        <authorList>
            <person name="Wang Y."/>
            <person name="Ye J."/>
            <person name="Ju F."/>
            <person name="Liu L."/>
            <person name="Boyd J.A."/>
            <person name="Deng Y."/>
            <person name="Parks D.H."/>
            <person name="Jiang X."/>
            <person name="Yin X."/>
            <person name="Woodcroft B.J."/>
            <person name="Tyson G.W."/>
            <person name="Hugenholtz P."/>
            <person name="Polz M.F."/>
            <person name="Zhang T."/>
        </authorList>
    </citation>
    <scope>NUCLEOTIDE SEQUENCE</scope>
    <source>
        <strain evidence="7">HKST-UBA09</strain>
    </source>
</reference>
<evidence type="ECO:0000313" key="7">
    <source>
        <dbReference type="EMBL" id="MCA9386710.1"/>
    </source>
</evidence>
<accession>A0A955RLH6</accession>
<comment type="caution">
    <text evidence="7">The sequence shown here is derived from an EMBL/GenBank/DDBJ whole genome shotgun (WGS) entry which is preliminary data.</text>
</comment>
<dbReference type="Pfam" id="PF00575">
    <property type="entry name" value="S1"/>
    <property type="match status" value="3"/>
</dbReference>
<evidence type="ECO:0000256" key="3">
    <source>
        <dbReference type="ARBA" id="ARBA00023274"/>
    </source>
</evidence>
<evidence type="ECO:0000256" key="5">
    <source>
        <dbReference type="SAM" id="MobiDB-lite"/>
    </source>
</evidence>
<dbReference type="PRINTS" id="PR00681">
    <property type="entry name" value="RIBOSOMALS1"/>
</dbReference>
<name>A0A955RLH6_9BACT</name>
<evidence type="ECO:0000259" key="6">
    <source>
        <dbReference type="PROSITE" id="PS50126"/>
    </source>
</evidence>
<proteinExistence type="inferred from homology"/>
<dbReference type="Proteomes" id="UP000714915">
    <property type="component" value="Unassembled WGS sequence"/>
</dbReference>
<dbReference type="AlphaFoldDB" id="A0A955RLH6"/>
<feature type="compositionally biased region" description="Basic residues" evidence="5">
    <location>
        <begin position="373"/>
        <end position="382"/>
    </location>
</feature>
<dbReference type="GO" id="GO:0003735">
    <property type="term" value="F:structural constituent of ribosome"/>
    <property type="evidence" value="ECO:0007669"/>
    <property type="project" value="TreeGrafter"/>
</dbReference>
<feature type="domain" description="S1 motif" evidence="6">
    <location>
        <begin position="113"/>
        <end position="197"/>
    </location>
</feature>
<feature type="domain" description="S1 motif" evidence="6">
    <location>
        <begin position="29"/>
        <end position="95"/>
    </location>
</feature>
<keyword evidence="3" id="KW-0687">Ribonucleoprotein</keyword>
<reference evidence="7" key="1">
    <citation type="submission" date="2020-04" db="EMBL/GenBank/DDBJ databases">
        <authorList>
            <person name="Zhang T."/>
        </authorList>
    </citation>
    <scope>NUCLEOTIDE SEQUENCE</scope>
    <source>
        <strain evidence="7">HKST-UBA09</strain>
    </source>
</reference>
<dbReference type="GO" id="GO:0006412">
    <property type="term" value="P:translation"/>
    <property type="evidence" value="ECO:0007669"/>
    <property type="project" value="TreeGrafter"/>
</dbReference>
<dbReference type="FunFam" id="2.40.50.140:FF:000103">
    <property type="entry name" value="protein RRP5 homolog"/>
    <property type="match status" value="1"/>
</dbReference>
<feature type="domain" description="S1 motif" evidence="6">
    <location>
        <begin position="303"/>
        <end position="372"/>
    </location>
</feature>
<dbReference type="InterPro" id="IPR012340">
    <property type="entry name" value="NA-bd_OB-fold"/>
</dbReference>
<keyword evidence="2 7" id="KW-0689">Ribosomal protein</keyword>
<dbReference type="GO" id="GO:0003729">
    <property type="term" value="F:mRNA binding"/>
    <property type="evidence" value="ECO:0007669"/>
    <property type="project" value="TreeGrafter"/>
</dbReference>
<dbReference type="GO" id="GO:1990904">
    <property type="term" value="C:ribonucleoprotein complex"/>
    <property type="evidence" value="ECO:0007669"/>
    <property type="project" value="UniProtKB-KW"/>
</dbReference>
<evidence type="ECO:0000256" key="2">
    <source>
        <dbReference type="ARBA" id="ARBA00022980"/>
    </source>
</evidence>
<evidence type="ECO:0000313" key="8">
    <source>
        <dbReference type="Proteomes" id="UP000714915"/>
    </source>
</evidence>
<feature type="region of interest" description="Disordered" evidence="5">
    <location>
        <begin position="371"/>
        <end position="412"/>
    </location>
</feature>
<dbReference type="GO" id="GO:0005840">
    <property type="term" value="C:ribosome"/>
    <property type="evidence" value="ECO:0007669"/>
    <property type="project" value="UniProtKB-KW"/>
</dbReference>
<sequence>MAKFQKNEEVKELETLLNQIKTPQTYTPGDVISGTVMHSDENMMLIDVGARSEGVVAGKELKLDGKKVIKKVGEKVLVYVVTPENKAGQVELSIRKTGDELKWHELQEAKENDDSIMVKVLEANTGGVIVEIGGGLRGFVPSSQLKNSRIYTNVEYENKEDATKKLQSKLAQMIDEELEVKVMEIDREKNRVILSEKWVYSEGDLEQRNETLDGLKVGDVLTGKVTGIAPFGLFVNAEGLEGLVHLSEISWDKVSNPGDFHKVGDDVEVQVIGLNDGGKRVAYSIKRLKSDPWKDIVQKYKVGELVEGVVSSIADYGAFVKVEDGLNGLIHISELSHNLVKDPRNILKIGEKIKVMIISISNEDRHLGLSLKRLQKPPKKSAKKEESSEESLSSEDSAPEMAGLDELISGDE</sequence>
<protein>
    <submittedName>
        <fullName evidence="7">30S ribosomal protein S1</fullName>
    </submittedName>
</protein>
<dbReference type="InterPro" id="IPR050437">
    <property type="entry name" value="Ribos_protein_bS1-like"/>
</dbReference>
<comment type="similarity">
    <text evidence="1">Belongs to the bacterial ribosomal protein bS1 family.</text>
</comment>
<dbReference type="InterPro" id="IPR003029">
    <property type="entry name" value="S1_domain"/>
</dbReference>
<comment type="function">
    <text evidence="4">Binds mRNA; thus facilitating recognition of the initiation point. It is needed to translate mRNA with a short Shine-Dalgarno (SD) purine-rich sequence.</text>
</comment>
<dbReference type="SMART" id="SM00316">
    <property type="entry name" value="S1"/>
    <property type="match status" value="4"/>
</dbReference>
<dbReference type="Gene3D" id="2.40.50.140">
    <property type="entry name" value="Nucleic acid-binding proteins"/>
    <property type="match status" value="4"/>
</dbReference>
<dbReference type="InterPro" id="IPR035104">
    <property type="entry name" value="Ribosomal_protein_S1-like"/>
</dbReference>
<dbReference type="EMBL" id="JAGQLF010000012">
    <property type="protein sequence ID" value="MCA9386710.1"/>
    <property type="molecule type" value="Genomic_DNA"/>
</dbReference>
<dbReference type="PANTHER" id="PTHR10724">
    <property type="entry name" value="30S RIBOSOMAL PROTEIN S1"/>
    <property type="match status" value="1"/>
</dbReference>
<evidence type="ECO:0000256" key="4">
    <source>
        <dbReference type="ARBA" id="ARBA00025604"/>
    </source>
</evidence>
<dbReference type="SUPFAM" id="SSF50249">
    <property type="entry name" value="Nucleic acid-binding proteins"/>
    <property type="match status" value="4"/>
</dbReference>
<dbReference type="PROSITE" id="PS50126">
    <property type="entry name" value="S1"/>
    <property type="match status" value="4"/>
</dbReference>
<evidence type="ECO:0000256" key="1">
    <source>
        <dbReference type="ARBA" id="ARBA00006767"/>
    </source>
</evidence>